<dbReference type="PROSITE" id="PS51450">
    <property type="entry name" value="LRR"/>
    <property type="match status" value="1"/>
</dbReference>
<evidence type="ECO:0000256" key="6">
    <source>
        <dbReference type="ARBA" id="ARBA00022989"/>
    </source>
</evidence>
<accession>A0A4S4EHS5</accession>
<evidence type="ECO:0000256" key="7">
    <source>
        <dbReference type="ARBA" id="ARBA00023136"/>
    </source>
</evidence>
<organism evidence="11 12">
    <name type="scientific">Camellia sinensis var. sinensis</name>
    <name type="common">China tea</name>
    <dbReference type="NCBI Taxonomy" id="542762"/>
    <lineage>
        <taxon>Eukaryota</taxon>
        <taxon>Viridiplantae</taxon>
        <taxon>Streptophyta</taxon>
        <taxon>Embryophyta</taxon>
        <taxon>Tracheophyta</taxon>
        <taxon>Spermatophyta</taxon>
        <taxon>Magnoliopsida</taxon>
        <taxon>eudicotyledons</taxon>
        <taxon>Gunneridae</taxon>
        <taxon>Pentapetalae</taxon>
        <taxon>asterids</taxon>
        <taxon>Ericales</taxon>
        <taxon>Theaceae</taxon>
        <taxon>Camellia</taxon>
    </lineage>
</organism>
<evidence type="ECO:0000256" key="8">
    <source>
        <dbReference type="ARBA" id="ARBA00023180"/>
    </source>
</evidence>
<keyword evidence="2" id="KW-0433">Leucine-rich repeat</keyword>
<keyword evidence="6" id="KW-1133">Transmembrane helix</keyword>
<keyword evidence="12" id="KW-1185">Reference proteome</keyword>
<comment type="subcellular location">
    <subcellularLocation>
        <location evidence="1">Membrane</location>
        <topology evidence="1">Single-pass type I membrane protein</topology>
    </subcellularLocation>
</comment>
<sequence length="317" mass="35705">MFMKMMMAEKFHQFLHAFVIVVLLLFMKPALGLSSRVEDAKTKCIERERQALLKFKYDLIDDYGILSSWGSEEDKKDCCKWRGVGCNNHTGHVTMLDLHVLYNYSLDPPYRALRGKSSPSLLELQHLKYLDLSGNEFHDDITKLRNLSNLQYLDLGDNYDLKCGNLEWLSHLSLLSHLDLSYVNLSKATDWVQSINNLPLLKELRLIDCTLPDITTHPSLPLNSSVSLSMLDLSYNYLSSSIYSWLFNFSSSLIDVALSDNQLKGLIPDSFGGMISLANLSLGSNHLEGALPKSFANLTHIRSLGHMRCSAPGLGIS</sequence>
<evidence type="ECO:0000313" key="11">
    <source>
        <dbReference type="EMBL" id="THG15574.1"/>
    </source>
</evidence>
<reference evidence="11 12" key="1">
    <citation type="journal article" date="2018" name="Proc. Natl. Acad. Sci. U.S.A.">
        <title>Draft genome sequence of Camellia sinensis var. sinensis provides insights into the evolution of the tea genome and tea quality.</title>
        <authorList>
            <person name="Wei C."/>
            <person name="Yang H."/>
            <person name="Wang S."/>
            <person name="Zhao J."/>
            <person name="Liu C."/>
            <person name="Gao L."/>
            <person name="Xia E."/>
            <person name="Lu Y."/>
            <person name="Tai Y."/>
            <person name="She G."/>
            <person name="Sun J."/>
            <person name="Cao H."/>
            <person name="Tong W."/>
            <person name="Gao Q."/>
            <person name="Li Y."/>
            <person name="Deng W."/>
            <person name="Jiang X."/>
            <person name="Wang W."/>
            <person name="Chen Q."/>
            <person name="Zhang S."/>
            <person name="Li H."/>
            <person name="Wu J."/>
            <person name="Wang P."/>
            <person name="Li P."/>
            <person name="Shi C."/>
            <person name="Zheng F."/>
            <person name="Jian J."/>
            <person name="Huang B."/>
            <person name="Shan D."/>
            <person name="Shi M."/>
            <person name="Fang C."/>
            <person name="Yue Y."/>
            <person name="Li F."/>
            <person name="Li D."/>
            <person name="Wei S."/>
            <person name="Han B."/>
            <person name="Jiang C."/>
            <person name="Yin Y."/>
            <person name="Xia T."/>
            <person name="Zhang Z."/>
            <person name="Bennetzen J.L."/>
            <person name="Zhao S."/>
            <person name="Wan X."/>
        </authorList>
    </citation>
    <scope>NUCLEOTIDE SEQUENCE [LARGE SCALE GENOMIC DNA]</scope>
    <source>
        <strain evidence="12">cv. Shuchazao</strain>
        <tissue evidence="11">Leaf</tissue>
    </source>
</reference>
<name>A0A4S4EHS5_CAMSN</name>
<keyword evidence="3" id="KW-0812">Transmembrane</keyword>
<dbReference type="InterPro" id="IPR001611">
    <property type="entry name" value="Leu-rich_rpt"/>
</dbReference>
<evidence type="ECO:0000256" key="9">
    <source>
        <dbReference type="SAM" id="SignalP"/>
    </source>
</evidence>
<dbReference type="PANTHER" id="PTHR48063">
    <property type="entry name" value="LRR RECEPTOR-LIKE KINASE"/>
    <property type="match status" value="1"/>
</dbReference>
<evidence type="ECO:0000259" key="10">
    <source>
        <dbReference type="Pfam" id="PF08263"/>
    </source>
</evidence>
<feature type="signal peptide" evidence="9">
    <location>
        <begin position="1"/>
        <end position="32"/>
    </location>
</feature>
<dbReference type="PANTHER" id="PTHR48063:SF101">
    <property type="entry name" value="LRR RECEPTOR-LIKE SERINE_THREONINE-PROTEIN KINASE FLS2"/>
    <property type="match status" value="1"/>
</dbReference>
<dbReference type="Pfam" id="PF13855">
    <property type="entry name" value="LRR_8"/>
    <property type="match status" value="1"/>
</dbReference>
<dbReference type="EMBL" id="SDRB02004627">
    <property type="protein sequence ID" value="THG15574.1"/>
    <property type="molecule type" value="Genomic_DNA"/>
</dbReference>
<dbReference type="InterPro" id="IPR013210">
    <property type="entry name" value="LRR_N_plant-typ"/>
</dbReference>
<keyword evidence="4 9" id="KW-0732">Signal</keyword>
<comment type="caution">
    <text evidence="11">The sequence shown here is derived from an EMBL/GenBank/DDBJ whole genome shotgun (WGS) entry which is preliminary data.</text>
</comment>
<dbReference type="Proteomes" id="UP000306102">
    <property type="component" value="Unassembled WGS sequence"/>
</dbReference>
<dbReference type="Pfam" id="PF08263">
    <property type="entry name" value="LRRNT_2"/>
    <property type="match status" value="1"/>
</dbReference>
<evidence type="ECO:0000256" key="3">
    <source>
        <dbReference type="ARBA" id="ARBA00022692"/>
    </source>
</evidence>
<dbReference type="AlphaFoldDB" id="A0A4S4EHS5"/>
<keyword evidence="7" id="KW-0472">Membrane</keyword>
<gene>
    <name evidence="11" type="ORF">TEA_029681</name>
</gene>
<feature type="chain" id="PRO_5020606515" description="Leucine-rich repeat-containing N-terminal plant-type domain-containing protein" evidence="9">
    <location>
        <begin position="33"/>
        <end position="317"/>
    </location>
</feature>
<dbReference type="GO" id="GO:0016020">
    <property type="term" value="C:membrane"/>
    <property type="evidence" value="ECO:0007669"/>
    <property type="project" value="UniProtKB-SubCell"/>
</dbReference>
<protein>
    <recommendedName>
        <fullName evidence="10">Leucine-rich repeat-containing N-terminal plant-type domain-containing protein</fullName>
    </recommendedName>
</protein>
<evidence type="ECO:0000256" key="1">
    <source>
        <dbReference type="ARBA" id="ARBA00004479"/>
    </source>
</evidence>
<evidence type="ECO:0000256" key="4">
    <source>
        <dbReference type="ARBA" id="ARBA00022729"/>
    </source>
</evidence>
<dbReference type="InterPro" id="IPR046956">
    <property type="entry name" value="RLP23-like"/>
</dbReference>
<evidence type="ECO:0000313" key="12">
    <source>
        <dbReference type="Proteomes" id="UP000306102"/>
    </source>
</evidence>
<dbReference type="InterPro" id="IPR032675">
    <property type="entry name" value="LRR_dom_sf"/>
</dbReference>
<dbReference type="Pfam" id="PF00560">
    <property type="entry name" value="LRR_1"/>
    <property type="match status" value="2"/>
</dbReference>
<dbReference type="SUPFAM" id="SSF52058">
    <property type="entry name" value="L domain-like"/>
    <property type="match status" value="1"/>
</dbReference>
<evidence type="ECO:0000256" key="2">
    <source>
        <dbReference type="ARBA" id="ARBA00022614"/>
    </source>
</evidence>
<dbReference type="Gene3D" id="3.80.10.10">
    <property type="entry name" value="Ribonuclease Inhibitor"/>
    <property type="match status" value="1"/>
</dbReference>
<feature type="domain" description="Leucine-rich repeat-containing N-terminal plant-type" evidence="10">
    <location>
        <begin position="47"/>
        <end position="87"/>
    </location>
</feature>
<proteinExistence type="predicted"/>
<evidence type="ECO:0000256" key="5">
    <source>
        <dbReference type="ARBA" id="ARBA00022737"/>
    </source>
</evidence>
<keyword evidence="5" id="KW-0677">Repeat</keyword>
<dbReference type="STRING" id="542762.A0A4S4EHS5"/>
<keyword evidence="8" id="KW-0325">Glycoprotein</keyword>